<feature type="transmembrane region" description="Helical" evidence="7">
    <location>
        <begin position="117"/>
        <end position="135"/>
    </location>
</feature>
<keyword evidence="6 7" id="KW-0472">Membrane</keyword>
<evidence type="ECO:0000313" key="9">
    <source>
        <dbReference type="Proteomes" id="UP001162060"/>
    </source>
</evidence>
<dbReference type="GO" id="GO:0005886">
    <property type="term" value="C:plasma membrane"/>
    <property type="evidence" value="ECO:0007669"/>
    <property type="project" value="TreeGrafter"/>
</dbReference>
<evidence type="ECO:0000256" key="5">
    <source>
        <dbReference type="ARBA" id="ARBA00022989"/>
    </source>
</evidence>
<dbReference type="InterPro" id="IPR050277">
    <property type="entry name" value="Sodium:Solute_Symporter"/>
</dbReference>
<comment type="similarity">
    <text evidence="2">Belongs to the sodium:solute symporter (SSF) (TC 2.A.21) family.</text>
</comment>
<feature type="transmembrane region" description="Helical" evidence="7">
    <location>
        <begin position="155"/>
        <end position="174"/>
    </location>
</feature>
<evidence type="ECO:0000256" key="1">
    <source>
        <dbReference type="ARBA" id="ARBA00004141"/>
    </source>
</evidence>
<comment type="subcellular location">
    <subcellularLocation>
        <location evidence="1">Membrane</location>
        <topology evidence="1">Multi-pass membrane protein</topology>
    </subcellularLocation>
</comment>
<dbReference type="InterPro" id="IPR001734">
    <property type="entry name" value="Na/solute_symporter"/>
</dbReference>
<organism evidence="8 9">
    <name type="scientific">Peronospora matthiolae</name>
    <dbReference type="NCBI Taxonomy" id="2874970"/>
    <lineage>
        <taxon>Eukaryota</taxon>
        <taxon>Sar</taxon>
        <taxon>Stramenopiles</taxon>
        <taxon>Oomycota</taxon>
        <taxon>Peronosporomycetes</taxon>
        <taxon>Peronosporales</taxon>
        <taxon>Peronosporaceae</taxon>
        <taxon>Peronospora</taxon>
    </lineage>
</organism>
<proteinExistence type="inferred from homology"/>
<sequence length="484" mass="51608">MLSSEVFSGVMAATLIAVAAYAIIVSRRMEIQSVQNFVSAKNSTTTLRLAWCLFSAGIGAGTLFSYPQIGVDAGSWGVIGYALSGVVGMIVLALAGPYMRSALGENVTMTDVVSQRFGYIMQVYVGFISMFYQFICLASEYTSIAQLTTMLSPGAHPIVPILVVAILTNLYLVIGGLRASLATDVWQGIGVVALVTLVCVAMFFHVSIPDGAWSSTNVAAFTTTGFETLVTLVIAVTAASLFFTGFWQRVFAAYDNSTLRKGAMIASVIIALFTVALAIAGMVSFLAYPDGALFFAILIDMGRGWQVLIVVVIAMLSSGVSDSIQIGLAAELTTCFPKMSLVHARTVCVLLNAPAIVVGYQQYDILTLYLIADLLCTAAVGPMLLCTWKRATRIGALVGSASGLVTIFICGVIMQGKFVGGFNWFILPEGLYSQNSMITFIVTLIVPPVVTVAVSLMTKPDANEVNRDNSYLLQHSFVRESTKA</sequence>
<feature type="transmembrane region" description="Helical" evidence="7">
    <location>
        <begin position="6"/>
        <end position="25"/>
    </location>
</feature>
<feature type="transmembrane region" description="Helical" evidence="7">
    <location>
        <begin position="228"/>
        <end position="251"/>
    </location>
</feature>
<feature type="transmembrane region" description="Helical" evidence="7">
    <location>
        <begin position="263"/>
        <end position="287"/>
    </location>
</feature>
<dbReference type="AlphaFoldDB" id="A0AAV1U8Q4"/>
<feature type="transmembrane region" description="Helical" evidence="7">
    <location>
        <begin position="436"/>
        <end position="457"/>
    </location>
</feature>
<keyword evidence="5 7" id="KW-1133">Transmembrane helix</keyword>
<evidence type="ECO:0000256" key="3">
    <source>
        <dbReference type="ARBA" id="ARBA00022448"/>
    </source>
</evidence>
<evidence type="ECO:0000256" key="7">
    <source>
        <dbReference type="SAM" id="Phobius"/>
    </source>
</evidence>
<feature type="transmembrane region" description="Helical" evidence="7">
    <location>
        <begin position="78"/>
        <end position="96"/>
    </location>
</feature>
<feature type="transmembrane region" description="Helical" evidence="7">
    <location>
        <begin position="342"/>
        <end position="360"/>
    </location>
</feature>
<dbReference type="EMBL" id="CAKLBY020000169">
    <property type="protein sequence ID" value="CAK7930860.1"/>
    <property type="molecule type" value="Genomic_DNA"/>
</dbReference>
<evidence type="ECO:0008006" key="10">
    <source>
        <dbReference type="Google" id="ProtNLM"/>
    </source>
</evidence>
<accession>A0AAV1U8Q4</accession>
<feature type="transmembrane region" description="Helical" evidence="7">
    <location>
        <begin position="46"/>
        <end position="66"/>
    </location>
</feature>
<evidence type="ECO:0000313" key="8">
    <source>
        <dbReference type="EMBL" id="CAK7930860.1"/>
    </source>
</evidence>
<reference evidence="8" key="1">
    <citation type="submission" date="2024-01" db="EMBL/GenBank/DDBJ databases">
        <authorList>
            <person name="Webb A."/>
        </authorList>
    </citation>
    <scope>NUCLEOTIDE SEQUENCE</scope>
    <source>
        <strain evidence="8">Pm1</strain>
    </source>
</reference>
<name>A0AAV1U8Q4_9STRA</name>
<evidence type="ECO:0000256" key="6">
    <source>
        <dbReference type="ARBA" id="ARBA00023136"/>
    </source>
</evidence>
<dbReference type="InterPro" id="IPR038377">
    <property type="entry name" value="Na/Glc_symporter_sf"/>
</dbReference>
<protein>
    <recommendedName>
        <fullName evidence="10">Sodium:solute symporter</fullName>
    </recommendedName>
</protein>
<comment type="caution">
    <text evidence="8">The sequence shown here is derived from an EMBL/GenBank/DDBJ whole genome shotgun (WGS) entry which is preliminary data.</text>
</comment>
<gene>
    <name evidence="8" type="ORF">PM001_LOCUS16010</name>
</gene>
<evidence type="ECO:0000256" key="2">
    <source>
        <dbReference type="ARBA" id="ARBA00006434"/>
    </source>
</evidence>
<keyword evidence="4 7" id="KW-0812">Transmembrane</keyword>
<keyword evidence="3" id="KW-0813">Transport</keyword>
<dbReference type="GO" id="GO:0015606">
    <property type="term" value="F:spermidine transmembrane transporter activity"/>
    <property type="evidence" value="ECO:0007669"/>
    <property type="project" value="TreeGrafter"/>
</dbReference>
<evidence type="ECO:0000256" key="4">
    <source>
        <dbReference type="ARBA" id="ARBA00022692"/>
    </source>
</evidence>
<feature type="transmembrane region" description="Helical" evidence="7">
    <location>
        <begin position="186"/>
        <end position="208"/>
    </location>
</feature>
<feature type="transmembrane region" description="Helical" evidence="7">
    <location>
        <begin position="394"/>
        <end position="416"/>
    </location>
</feature>
<dbReference type="Gene3D" id="1.20.1730.10">
    <property type="entry name" value="Sodium/glucose cotransporter"/>
    <property type="match status" value="1"/>
</dbReference>
<feature type="transmembrane region" description="Helical" evidence="7">
    <location>
        <begin position="307"/>
        <end position="330"/>
    </location>
</feature>
<dbReference type="PANTHER" id="PTHR48086:SF10">
    <property type="entry name" value="AGR155CP"/>
    <property type="match status" value="1"/>
</dbReference>
<dbReference type="Proteomes" id="UP001162060">
    <property type="component" value="Unassembled WGS sequence"/>
</dbReference>
<feature type="transmembrane region" description="Helical" evidence="7">
    <location>
        <begin position="366"/>
        <end position="387"/>
    </location>
</feature>
<dbReference type="PROSITE" id="PS50283">
    <property type="entry name" value="NA_SOLUT_SYMP_3"/>
    <property type="match status" value="1"/>
</dbReference>
<dbReference type="PANTHER" id="PTHR48086">
    <property type="entry name" value="SODIUM/PROLINE SYMPORTER-RELATED"/>
    <property type="match status" value="1"/>
</dbReference>